<reference evidence="1" key="1">
    <citation type="submission" date="2021-06" db="EMBL/GenBank/DDBJ databases">
        <authorList>
            <person name="Hodson N. C."/>
            <person name="Mongue J. A."/>
            <person name="Jaron S. K."/>
        </authorList>
    </citation>
    <scope>NUCLEOTIDE SEQUENCE</scope>
</reference>
<protein>
    <recommendedName>
        <fullName evidence="3">Carboxylic ester hydrolase</fullName>
    </recommendedName>
</protein>
<dbReference type="OrthoDB" id="6020543at2759"/>
<evidence type="ECO:0000313" key="1">
    <source>
        <dbReference type="EMBL" id="CAG7825563.1"/>
    </source>
</evidence>
<sequence>MDWDTRILKHFLISAILNIYLAHGQIYQNLGLLNVDRSPVTISGFSSGGNMAQQMQVAFSSCFKGSAAFAAVPYHCGINGYRSYRFKCNLGFRTVNNFVKEARQFELEGKIDPLSNLKHQYHYHYIPKQDTLVLGHERIRANTGEFFRRVGMNPVNIHLFYKNSDHWMPTKNKGLPFCDDPIRFKVDVALLGRNTTGASFCNYDGAYEALSFLFQSQLIVPRRNGISRLQPLVAFSQTQFLNSADAKFLDPIGYLYIPTNCTNGRKRCKFHVALHGCRGSRSAMGDGFVTQSGYLEVAETNDIVILFPQSIPFDGNPDGCWDAFEATGPEFATKLGKQMRALMAMIQTVTGIQGCR</sequence>
<evidence type="ECO:0000313" key="2">
    <source>
        <dbReference type="Proteomes" id="UP000708208"/>
    </source>
</evidence>
<dbReference type="EMBL" id="CAJVCH010536724">
    <property type="protein sequence ID" value="CAG7825563.1"/>
    <property type="molecule type" value="Genomic_DNA"/>
</dbReference>
<dbReference type="AlphaFoldDB" id="A0A8J2L3C7"/>
<gene>
    <name evidence="1" type="ORF">AFUS01_LOCUS35666</name>
</gene>
<name>A0A8J2L3C7_9HEXA</name>
<comment type="caution">
    <text evidence="1">The sequence shown here is derived from an EMBL/GenBank/DDBJ whole genome shotgun (WGS) entry which is preliminary data.</text>
</comment>
<organism evidence="1 2">
    <name type="scientific">Allacma fusca</name>
    <dbReference type="NCBI Taxonomy" id="39272"/>
    <lineage>
        <taxon>Eukaryota</taxon>
        <taxon>Metazoa</taxon>
        <taxon>Ecdysozoa</taxon>
        <taxon>Arthropoda</taxon>
        <taxon>Hexapoda</taxon>
        <taxon>Collembola</taxon>
        <taxon>Symphypleona</taxon>
        <taxon>Sminthuridae</taxon>
        <taxon>Allacma</taxon>
    </lineage>
</organism>
<keyword evidence="2" id="KW-1185">Reference proteome</keyword>
<accession>A0A8J2L3C7</accession>
<proteinExistence type="predicted"/>
<evidence type="ECO:0008006" key="3">
    <source>
        <dbReference type="Google" id="ProtNLM"/>
    </source>
</evidence>
<dbReference type="Proteomes" id="UP000708208">
    <property type="component" value="Unassembled WGS sequence"/>
</dbReference>